<evidence type="ECO:0000256" key="1">
    <source>
        <dbReference type="ARBA" id="ARBA00006401"/>
    </source>
</evidence>
<dbReference type="InterPro" id="IPR039261">
    <property type="entry name" value="FNR_nucleotide-bd"/>
</dbReference>
<dbReference type="InterPro" id="IPR017938">
    <property type="entry name" value="Riboflavin_synthase-like_b-brl"/>
</dbReference>
<dbReference type="InterPro" id="IPR000971">
    <property type="entry name" value="Globin"/>
</dbReference>
<accession>A0A3N2CU33</accession>
<dbReference type="CDD" id="cd06184">
    <property type="entry name" value="flavohem_like_fad_nad_binding"/>
    <property type="match status" value="1"/>
</dbReference>
<evidence type="ECO:0000256" key="4">
    <source>
        <dbReference type="ARBA" id="ARBA00022621"/>
    </source>
</evidence>
<feature type="domain" description="FAD-binding FR-type" evidence="12">
    <location>
        <begin position="153"/>
        <end position="271"/>
    </location>
</feature>
<evidence type="ECO:0000256" key="5">
    <source>
        <dbReference type="ARBA" id="ARBA00022723"/>
    </source>
</evidence>
<gene>
    <name evidence="13" type="ORF">EDD33_1869</name>
</gene>
<organism evidence="13 14">
    <name type="scientific">Nocardioides aurantiacus</name>
    <dbReference type="NCBI Taxonomy" id="86796"/>
    <lineage>
        <taxon>Bacteria</taxon>
        <taxon>Bacillati</taxon>
        <taxon>Actinomycetota</taxon>
        <taxon>Actinomycetes</taxon>
        <taxon>Propionibacteriales</taxon>
        <taxon>Nocardioidaceae</taxon>
        <taxon>Nocardioides</taxon>
    </lineage>
</organism>
<proteinExistence type="inferred from homology"/>
<dbReference type="EC" id="1.14.12.17" evidence="2"/>
<dbReference type="CDD" id="cd14782">
    <property type="entry name" value="FHb-globin_2"/>
    <property type="match status" value="1"/>
</dbReference>
<evidence type="ECO:0000256" key="10">
    <source>
        <dbReference type="RuleBase" id="RU000356"/>
    </source>
</evidence>
<dbReference type="GO" id="GO:0071500">
    <property type="term" value="P:cellular response to nitrosative stress"/>
    <property type="evidence" value="ECO:0007669"/>
    <property type="project" value="TreeGrafter"/>
</dbReference>
<dbReference type="GO" id="GO:0005344">
    <property type="term" value="F:oxygen carrier activity"/>
    <property type="evidence" value="ECO:0007669"/>
    <property type="project" value="UniProtKB-KW"/>
</dbReference>
<dbReference type="AlphaFoldDB" id="A0A3N2CU33"/>
<evidence type="ECO:0000313" key="14">
    <source>
        <dbReference type="Proteomes" id="UP000281738"/>
    </source>
</evidence>
<reference evidence="13 14" key="1">
    <citation type="submission" date="2018-11" db="EMBL/GenBank/DDBJ databases">
        <title>Sequencing the genomes of 1000 actinobacteria strains.</title>
        <authorList>
            <person name="Klenk H.-P."/>
        </authorList>
    </citation>
    <scope>NUCLEOTIDE SEQUENCE [LARGE SCALE GENOMIC DNA]</scope>
    <source>
        <strain evidence="13 14">DSM 12652</strain>
    </source>
</reference>
<evidence type="ECO:0000256" key="7">
    <source>
        <dbReference type="ARBA" id="ARBA00023027"/>
    </source>
</evidence>
<dbReference type="Gene3D" id="1.10.490.10">
    <property type="entry name" value="Globins"/>
    <property type="match status" value="1"/>
</dbReference>
<keyword evidence="3 10" id="KW-0349">Heme</keyword>
<dbReference type="InterPro" id="IPR009050">
    <property type="entry name" value="Globin-like_sf"/>
</dbReference>
<dbReference type="PANTHER" id="PTHR43396:SF3">
    <property type="entry name" value="FLAVOHEMOPROTEIN"/>
    <property type="match status" value="1"/>
</dbReference>
<comment type="similarity">
    <text evidence="10">Belongs to the globin family.</text>
</comment>
<dbReference type="SUPFAM" id="SSF63380">
    <property type="entry name" value="Riboflavin synthase domain-like"/>
    <property type="match status" value="1"/>
</dbReference>
<keyword evidence="13" id="KW-0560">Oxidoreductase</keyword>
<keyword evidence="6" id="KW-0408">Iron</keyword>
<comment type="catalytic activity">
    <reaction evidence="8">
        <text>2 nitric oxide + NADH + 2 O2 = 2 nitrate + NAD(+) + H(+)</text>
        <dbReference type="Rhea" id="RHEA:19469"/>
        <dbReference type="ChEBI" id="CHEBI:15378"/>
        <dbReference type="ChEBI" id="CHEBI:15379"/>
        <dbReference type="ChEBI" id="CHEBI:16480"/>
        <dbReference type="ChEBI" id="CHEBI:17632"/>
        <dbReference type="ChEBI" id="CHEBI:57540"/>
        <dbReference type="ChEBI" id="CHEBI:57945"/>
        <dbReference type="EC" id="1.14.12.17"/>
    </reaction>
</comment>
<dbReference type="GO" id="GO:0020037">
    <property type="term" value="F:heme binding"/>
    <property type="evidence" value="ECO:0007669"/>
    <property type="project" value="InterPro"/>
</dbReference>
<evidence type="ECO:0000259" key="12">
    <source>
        <dbReference type="PROSITE" id="PS51384"/>
    </source>
</evidence>
<dbReference type="GO" id="GO:0019825">
    <property type="term" value="F:oxygen binding"/>
    <property type="evidence" value="ECO:0007669"/>
    <property type="project" value="InterPro"/>
</dbReference>
<dbReference type="InterPro" id="IPR001433">
    <property type="entry name" value="OxRdtase_FAD/NAD-bd"/>
</dbReference>
<dbReference type="PROSITE" id="PS51384">
    <property type="entry name" value="FAD_FR"/>
    <property type="match status" value="1"/>
</dbReference>
<dbReference type="Gene3D" id="2.40.30.10">
    <property type="entry name" value="Translation factors"/>
    <property type="match status" value="1"/>
</dbReference>
<keyword evidence="5" id="KW-0479">Metal-binding</keyword>
<keyword evidence="4 10" id="KW-0561">Oxygen transport</keyword>
<dbReference type="PANTHER" id="PTHR43396">
    <property type="entry name" value="FLAVOHEMOPROTEIN"/>
    <property type="match status" value="1"/>
</dbReference>
<dbReference type="EMBL" id="RKHO01000001">
    <property type="protein sequence ID" value="ROR91011.1"/>
    <property type="molecule type" value="Genomic_DNA"/>
</dbReference>
<name>A0A3N2CU33_9ACTN</name>
<dbReference type="Pfam" id="PF00175">
    <property type="entry name" value="NAD_binding_1"/>
    <property type="match status" value="1"/>
</dbReference>
<protein>
    <recommendedName>
        <fullName evidence="2">nitric oxide dioxygenase</fullName>
        <ecNumber evidence="2">1.14.12.17</ecNumber>
    </recommendedName>
</protein>
<evidence type="ECO:0000313" key="13">
    <source>
        <dbReference type="EMBL" id="ROR91011.1"/>
    </source>
</evidence>
<dbReference type="SUPFAM" id="SSF52343">
    <property type="entry name" value="Ferredoxin reductase-like, C-terminal NADP-linked domain"/>
    <property type="match status" value="1"/>
</dbReference>
<evidence type="ECO:0000256" key="8">
    <source>
        <dbReference type="ARBA" id="ARBA00048649"/>
    </source>
</evidence>
<dbReference type="Pfam" id="PF00042">
    <property type="entry name" value="Globin"/>
    <property type="match status" value="1"/>
</dbReference>
<keyword evidence="10" id="KW-0813">Transport</keyword>
<dbReference type="GO" id="GO:0008941">
    <property type="term" value="F:nitric oxide dioxygenase NAD(P)H activity"/>
    <property type="evidence" value="ECO:0007669"/>
    <property type="project" value="UniProtKB-EC"/>
</dbReference>
<evidence type="ECO:0000256" key="6">
    <source>
        <dbReference type="ARBA" id="ARBA00023004"/>
    </source>
</evidence>
<sequence length="410" mass="44637">MLSTRSAAVVKATLPLVGAEIENIARVFYRHMFAARPDLERDLFNRGNQAQGDQQSALAGAIAVYATLLVADDGRDPVEVLARIAHKHASLGITEDQYLIVHEHLLVAIGEVLGDAVTPEVAAAWDEVYWHMAGALVTIENRLYADAGVAHADVWRTLVLRRCRQESPDTVSFMPGAADHSVLPPARPGQYVSVQVTLPDGARQIRQIRQYSLTGSTDPQEWGIRVKAAPPGRAVDGTTTPAGQVSNVLHDNLIEGRRIRASMPFGELVLEDSDRPLVLISAGIGATPIFRLLRYLAGAGSARDALVLHAVRSPAQHAHRRELKELVAAMPTASLHRWYKDLGVRPTRDALQAGRVDLAAVELHTDAQVYLCGPLPFMEAVRASLINDHHVVEADVHYEVFGPDTWLASA</sequence>
<dbReference type="PROSITE" id="PS01033">
    <property type="entry name" value="GLOBIN"/>
    <property type="match status" value="1"/>
</dbReference>
<dbReference type="GO" id="GO:0046210">
    <property type="term" value="P:nitric oxide catabolic process"/>
    <property type="evidence" value="ECO:0007669"/>
    <property type="project" value="TreeGrafter"/>
</dbReference>
<dbReference type="InterPro" id="IPR012292">
    <property type="entry name" value="Globin/Proto"/>
</dbReference>
<comment type="catalytic activity">
    <reaction evidence="9">
        <text>2 nitric oxide + NADPH + 2 O2 = 2 nitrate + NADP(+) + H(+)</text>
        <dbReference type="Rhea" id="RHEA:19465"/>
        <dbReference type="ChEBI" id="CHEBI:15378"/>
        <dbReference type="ChEBI" id="CHEBI:15379"/>
        <dbReference type="ChEBI" id="CHEBI:16480"/>
        <dbReference type="ChEBI" id="CHEBI:17632"/>
        <dbReference type="ChEBI" id="CHEBI:57783"/>
        <dbReference type="ChEBI" id="CHEBI:58349"/>
        <dbReference type="EC" id="1.14.12.17"/>
    </reaction>
</comment>
<dbReference type="GO" id="GO:0071949">
    <property type="term" value="F:FAD binding"/>
    <property type="evidence" value="ECO:0007669"/>
    <property type="project" value="TreeGrafter"/>
</dbReference>
<comment type="caution">
    <text evidence="13">The sequence shown here is derived from an EMBL/GenBank/DDBJ whole genome shotgun (WGS) entry which is preliminary data.</text>
</comment>
<dbReference type="SUPFAM" id="SSF46458">
    <property type="entry name" value="Globin-like"/>
    <property type="match status" value="1"/>
</dbReference>
<dbReference type="OrthoDB" id="9801223at2"/>
<dbReference type="FunFam" id="1.10.490.10:FF:000003">
    <property type="entry name" value="Flavohemoprotein"/>
    <property type="match status" value="1"/>
</dbReference>
<dbReference type="GO" id="GO:0046872">
    <property type="term" value="F:metal ion binding"/>
    <property type="evidence" value="ECO:0007669"/>
    <property type="project" value="UniProtKB-KW"/>
</dbReference>
<keyword evidence="14" id="KW-1185">Reference proteome</keyword>
<keyword evidence="7" id="KW-0520">NAD</keyword>
<evidence type="ECO:0000256" key="2">
    <source>
        <dbReference type="ARBA" id="ARBA00012229"/>
    </source>
</evidence>
<feature type="domain" description="Globin" evidence="11">
    <location>
        <begin position="1"/>
        <end position="141"/>
    </location>
</feature>
<evidence type="ECO:0000256" key="9">
    <source>
        <dbReference type="ARBA" id="ARBA00049433"/>
    </source>
</evidence>
<dbReference type="InterPro" id="IPR017927">
    <property type="entry name" value="FAD-bd_FR_type"/>
</dbReference>
<dbReference type="Gene3D" id="3.40.50.80">
    <property type="entry name" value="Nucleotide-binding domain of ferredoxin-NADP reductase (FNR) module"/>
    <property type="match status" value="1"/>
</dbReference>
<dbReference type="Proteomes" id="UP000281738">
    <property type="component" value="Unassembled WGS sequence"/>
</dbReference>
<evidence type="ECO:0000256" key="3">
    <source>
        <dbReference type="ARBA" id="ARBA00022617"/>
    </source>
</evidence>
<keyword evidence="13" id="KW-0223">Dioxygenase</keyword>
<comment type="similarity">
    <text evidence="1">In the C-terminal section; belongs to the flavoprotein pyridine nucleotide cytochrome reductase family.</text>
</comment>
<evidence type="ECO:0000259" key="11">
    <source>
        <dbReference type="PROSITE" id="PS01033"/>
    </source>
</evidence>